<keyword evidence="2" id="KW-0812">Transmembrane</keyword>
<dbReference type="OrthoDB" id="2435509at2759"/>
<dbReference type="PANTHER" id="PTHR42028">
    <property type="entry name" value="CHROMOSOME 1, WHOLE GENOME SHOTGUN SEQUENCE"/>
    <property type="match status" value="1"/>
</dbReference>
<dbReference type="STRING" id="1230097.A0A423XFS2"/>
<dbReference type="Pfam" id="PF23585">
    <property type="entry name" value="DUF7137"/>
    <property type="match status" value="1"/>
</dbReference>
<feature type="region of interest" description="Disordered" evidence="1">
    <location>
        <begin position="67"/>
        <end position="124"/>
    </location>
</feature>
<dbReference type="InterPro" id="IPR055561">
    <property type="entry name" value="DUF7137"/>
</dbReference>
<feature type="compositionally biased region" description="Low complexity" evidence="1">
    <location>
        <begin position="67"/>
        <end position="107"/>
    </location>
</feature>
<feature type="compositionally biased region" description="Low complexity" evidence="1">
    <location>
        <begin position="114"/>
        <end position="124"/>
    </location>
</feature>
<evidence type="ECO:0000256" key="1">
    <source>
        <dbReference type="SAM" id="MobiDB-lite"/>
    </source>
</evidence>
<organism evidence="5 6">
    <name type="scientific">Cytospora leucostoma</name>
    <dbReference type="NCBI Taxonomy" id="1230097"/>
    <lineage>
        <taxon>Eukaryota</taxon>
        <taxon>Fungi</taxon>
        <taxon>Dikarya</taxon>
        <taxon>Ascomycota</taxon>
        <taxon>Pezizomycotina</taxon>
        <taxon>Sordariomycetes</taxon>
        <taxon>Sordariomycetidae</taxon>
        <taxon>Diaporthales</taxon>
        <taxon>Cytosporaceae</taxon>
        <taxon>Cytospora</taxon>
    </lineage>
</organism>
<feature type="transmembrane region" description="Helical" evidence="2">
    <location>
        <begin position="277"/>
        <end position="296"/>
    </location>
</feature>
<keyword evidence="2" id="KW-0472">Membrane</keyword>
<feature type="signal peptide" evidence="3">
    <location>
        <begin position="1"/>
        <end position="19"/>
    </location>
</feature>
<evidence type="ECO:0000256" key="2">
    <source>
        <dbReference type="SAM" id="Phobius"/>
    </source>
</evidence>
<keyword evidence="2" id="KW-1133">Transmembrane helix</keyword>
<evidence type="ECO:0000256" key="3">
    <source>
        <dbReference type="SAM" id="SignalP"/>
    </source>
</evidence>
<dbReference type="PANTHER" id="PTHR42028:SF1">
    <property type="entry name" value="YALI0E30657P"/>
    <property type="match status" value="1"/>
</dbReference>
<evidence type="ECO:0000313" key="5">
    <source>
        <dbReference type="EMBL" id="ROW15043.1"/>
    </source>
</evidence>
<name>A0A423XFS2_9PEZI</name>
<evidence type="ECO:0000259" key="4">
    <source>
        <dbReference type="Pfam" id="PF23585"/>
    </source>
</evidence>
<proteinExistence type="predicted"/>
<reference evidence="5 6" key="1">
    <citation type="submission" date="2015-09" db="EMBL/GenBank/DDBJ databases">
        <title>Host preference determinants of Valsa canker pathogens revealed by comparative genomics.</title>
        <authorList>
            <person name="Yin Z."/>
            <person name="Huang L."/>
        </authorList>
    </citation>
    <scope>NUCLEOTIDE SEQUENCE [LARGE SCALE GENOMIC DNA]</scope>
    <source>
        <strain evidence="5 6">SXYLt</strain>
    </source>
</reference>
<dbReference type="EMBL" id="LKEB01000011">
    <property type="protein sequence ID" value="ROW15043.1"/>
    <property type="molecule type" value="Genomic_DNA"/>
</dbReference>
<comment type="caution">
    <text evidence="5">The sequence shown here is derived from an EMBL/GenBank/DDBJ whole genome shotgun (WGS) entry which is preliminary data.</text>
</comment>
<keyword evidence="6" id="KW-1185">Reference proteome</keyword>
<gene>
    <name evidence="5" type="ORF">VPNG_03375</name>
</gene>
<dbReference type="AlphaFoldDB" id="A0A423XFS2"/>
<evidence type="ECO:0000313" key="6">
    <source>
        <dbReference type="Proteomes" id="UP000285146"/>
    </source>
</evidence>
<keyword evidence="3" id="KW-0732">Signal</keyword>
<dbReference type="Proteomes" id="UP000285146">
    <property type="component" value="Unassembled WGS sequence"/>
</dbReference>
<dbReference type="InParanoid" id="A0A423XFS2"/>
<feature type="domain" description="DUF7137" evidence="4">
    <location>
        <begin position="131"/>
        <end position="265"/>
    </location>
</feature>
<accession>A0A423XFS2</accession>
<protein>
    <recommendedName>
        <fullName evidence="4">DUF7137 domain-containing protein</fullName>
    </recommendedName>
</protein>
<sequence>MKAAHFTTALLSLTPVASAIAWPQWLPDLDTLVVRRADASSSSSSAKAKATATTDAASATNLNTAGITATSDSGTASGTATDKASGTGTATDDASGTVTGTGTATGTGKDKDSSSTSSHNTSTVSVSSGAEVASVVMLTPITTLTSAYYRIGEYVTFGWNYTNLEVTPTAVDVAISCTTATETWTLTSNMTFHTKGSFTWDSGAYQSSNVAQPLLVEEYILYIYDADSSISATAGAGSLTANPAVTFGLYTGQPYSPLESWVCATCSGAMSNSEKQALGFLFTVAAITVASFTWFVTGI</sequence>
<feature type="chain" id="PRO_5019404940" description="DUF7137 domain-containing protein" evidence="3">
    <location>
        <begin position="20"/>
        <end position="299"/>
    </location>
</feature>